<feature type="binding site" description="in other chain" evidence="9">
    <location>
        <position position="26"/>
    </location>
    <ligand>
        <name>5-phospho-alpha-D-ribose 1-diphosphate</name>
        <dbReference type="ChEBI" id="CHEBI:58017"/>
        <note>ligand shared between dimeric partners</note>
    </ligand>
</feature>
<dbReference type="RefSeq" id="WP_045830766.1">
    <property type="nucleotide sequence ID" value="NZ_JZRB01000044.1"/>
</dbReference>
<dbReference type="CDD" id="cd06223">
    <property type="entry name" value="PRTases_typeI"/>
    <property type="match status" value="1"/>
</dbReference>
<evidence type="ECO:0000259" key="10">
    <source>
        <dbReference type="Pfam" id="PF00156"/>
    </source>
</evidence>
<evidence type="ECO:0000256" key="7">
    <source>
        <dbReference type="ARBA" id="ARBA00022679"/>
    </source>
</evidence>
<gene>
    <name evidence="9" type="primary">pyrE</name>
    <name evidence="11" type="ORF">VI08_16720</name>
</gene>
<evidence type="ECO:0000256" key="8">
    <source>
        <dbReference type="ARBA" id="ARBA00022975"/>
    </source>
</evidence>
<feature type="binding site" evidence="9">
    <location>
        <begin position="34"/>
        <end position="35"/>
    </location>
    <ligand>
        <name>orotate</name>
        <dbReference type="ChEBI" id="CHEBI:30839"/>
    </ligand>
</feature>
<evidence type="ECO:0000313" key="12">
    <source>
        <dbReference type="Proteomes" id="UP000033651"/>
    </source>
</evidence>
<feature type="binding site" description="in other chain" evidence="9">
    <location>
        <begin position="72"/>
        <end position="73"/>
    </location>
    <ligand>
        <name>5-phospho-alpha-D-ribose 1-diphosphate</name>
        <dbReference type="ChEBI" id="CHEBI:58017"/>
        <note>ligand shared between dimeric partners</note>
    </ligand>
</feature>
<feature type="domain" description="Phosphoribosyltransferase" evidence="10">
    <location>
        <begin position="39"/>
        <end position="159"/>
    </location>
</feature>
<dbReference type="PANTHER" id="PTHR46683:SF1">
    <property type="entry name" value="OROTATE PHOSPHORIBOSYLTRANSFERASE 1-RELATED"/>
    <property type="match status" value="1"/>
</dbReference>
<keyword evidence="9" id="KW-0460">Magnesium</keyword>
<feature type="binding site" evidence="9">
    <location>
        <position position="156"/>
    </location>
    <ligand>
        <name>orotate</name>
        <dbReference type="ChEBI" id="CHEBI:30839"/>
    </ligand>
</feature>
<dbReference type="OrthoDB" id="9779060at2"/>
<dbReference type="GO" id="GO:0044205">
    <property type="term" value="P:'de novo' UMP biosynthetic process"/>
    <property type="evidence" value="ECO:0007669"/>
    <property type="project" value="UniProtKB-UniRule"/>
</dbReference>
<reference evidence="11 12" key="1">
    <citation type="submission" date="2015-03" db="EMBL/GenBank/DDBJ databases">
        <title>Draft genome sequence of Luteibacter yeojuensis strain SU11.</title>
        <authorList>
            <person name="Sulaiman J."/>
            <person name="Priya K."/>
            <person name="Chan K.-G."/>
        </authorList>
    </citation>
    <scope>NUCLEOTIDE SEQUENCE [LARGE SCALE GENOMIC DNA]</scope>
    <source>
        <strain evidence="11 12">SU11</strain>
    </source>
</reference>
<evidence type="ECO:0000256" key="1">
    <source>
        <dbReference type="ARBA" id="ARBA00003769"/>
    </source>
</evidence>
<organism evidence="11 12">
    <name type="scientific">Luteibacter yeojuensis</name>
    <dbReference type="NCBI Taxonomy" id="345309"/>
    <lineage>
        <taxon>Bacteria</taxon>
        <taxon>Pseudomonadati</taxon>
        <taxon>Pseudomonadota</taxon>
        <taxon>Gammaproteobacteria</taxon>
        <taxon>Lysobacterales</taxon>
        <taxon>Rhodanobacteraceae</taxon>
        <taxon>Luteibacter</taxon>
    </lineage>
</organism>
<comment type="subunit">
    <text evidence="4 9">Homodimer.</text>
</comment>
<dbReference type="AlphaFoldDB" id="A0A0F3KE68"/>
<dbReference type="GO" id="GO:0006207">
    <property type="term" value="P:'de novo' pyrimidine nucleobase biosynthetic process"/>
    <property type="evidence" value="ECO:0007669"/>
    <property type="project" value="TreeGrafter"/>
</dbReference>
<comment type="function">
    <text evidence="1 9">Catalyzes the transfer of a ribosyl phosphate group from 5-phosphoribose 1-diphosphate to orotate, leading to the formation of orotidine monophosphate (OMP).</text>
</comment>
<feature type="binding site" evidence="9">
    <location>
        <position position="99"/>
    </location>
    <ligand>
        <name>5-phospho-alpha-D-ribose 1-diphosphate</name>
        <dbReference type="ChEBI" id="CHEBI:58017"/>
        <note>ligand shared between dimeric partners</note>
    </ligand>
</feature>
<comment type="catalytic activity">
    <reaction evidence="9">
        <text>orotidine 5'-phosphate + diphosphate = orotate + 5-phospho-alpha-D-ribose 1-diphosphate</text>
        <dbReference type="Rhea" id="RHEA:10380"/>
        <dbReference type="ChEBI" id="CHEBI:30839"/>
        <dbReference type="ChEBI" id="CHEBI:33019"/>
        <dbReference type="ChEBI" id="CHEBI:57538"/>
        <dbReference type="ChEBI" id="CHEBI:58017"/>
        <dbReference type="EC" id="2.4.2.10"/>
    </reaction>
</comment>
<dbReference type="GO" id="GO:0005737">
    <property type="term" value="C:cytoplasm"/>
    <property type="evidence" value="ECO:0007669"/>
    <property type="project" value="TreeGrafter"/>
</dbReference>
<comment type="caution">
    <text evidence="11">The sequence shown here is derived from an EMBL/GenBank/DDBJ whole genome shotgun (WGS) entry which is preliminary data.</text>
</comment>
<dbReference type="GO" id="GO:0000287">
    <property type="term" value="F:magnesium ion binding"/>
    <property type="evidence" value="ECO:0007669"/>
    <property type="project" value="UniProtKB-UniRule"/>
</dbReference>
<comment type="cofactor">
    <cofactor evidence="9">
        <name>Mg(2+)</name>
        <dbReference type="ChEBI" id="CHEBI:18420"/>
    </cofactor>
</comment>
<proteinExistence type="inferred from homology"/>
<dbReference type="Pfam" id="PF00156">
    <property type="entry name" value="Pribosyltran"/>
    <property type="match status" value="1"/>
</dbReference>
<dbReference type="SUPFAM" id="SSF53271">
    <property type="entry name" value="PRTase-like"/>
    <property type="match status" value="1"/>
</dbReference>
<accession>A0A0F3KE68</accession>
<comment type="pathway">
    <text evidence="2 9">Pyrimidine metabolism; UMP biosynthesis via de novo pathway; UMP from orotate: step 1/2.</text>
</comment>
<keyword evidence="6 9" id="KW-0328">Glycosyltransferase</keyword>
<evidence type="ECO:0000256" key="2">
    <source>
        <dbReference type="ARBA" id="ARBA00004889"/>
    </source>
</evidence>
<keyword evidence="12" id="KW-1185">Reference proteome</keyword>
<dbReference type="InterPro" id="IPR004467">
    <property type="entry name" value="Or_phspho_trans_dom"/>
</dbReference>
<feature type="binding site" evidence="9">
    <location>
        <position position="105"/>
    </location>
    <ligand>
        <name>5-phospho-alpha-D-ribose 1-diphosphate</name>
        <dbReference type="ChEBI" id="CHEBI:58017"/>
        <note>ligand shared between dimeric partners</note>
    </ligand>
</feature>
<dbReference type="FunFam" id="3.40.50.2020:FF:000008">
    <property type="entry name" value="Orotate phosphoribosyltransferase"/>
    <property type="match status" value="1"/>
</dbReference>
<feature type="binding site" description="in other chain" evidence="9">
    <location>
        <begin position="124"/>
        <end position="132"/>
    </location>
    <ligand>
        <name>5-phospho-alpha-D-ribose 1-diphosphate</name>
        <dbReference type="ChEBI" id="CHEBI:58017"/>
        <note>ligand shared between dimeric partners</note>
    </ligand>
</feature>
<evidence type="ECO:0000256" key="6">
    <source>
        <dbReference type="ARBA" id="ARBA00022676"/>
    </source>
</evidence>
<feature type="binding site" description="in other chain" evidence="9">
    <location>
        <position position="100"/>
    </location>
    <ligand>
        <name>5-phospho-alpha-D-ribose 1-diphosphate</name>
        <dbReference type="ChEBI" id="CHEBI:58017"/>
        <note>ligand shared between dimeric partners</note>
    </ligand>
</feature>
<protein>
    <recommendedName>
        <fullName evidence="5 9">Orotate phosphoribosyltransferase</fullName>
        <shortName evidence="9">OPRT</shortName>
        <shortName evidence="9">OPRTase</shortName>
        <ecNumber evidence="5 9">2.4.2.10</ecNumber>
    </recommendedName>
</protein>
<dbReference type="PANTHER" id="PTHR46683">
    <property type="entry name" value="OROTATE PHOSPHORIBOSYLTRANSFERASE 1-RELATED"/>
    <property type="match status" value="1"/>
</dbReference>
<dbReference type="GO" id="GO:0004588">
    <property type="term" value="F:orotate phosphoribosyltransferase activity"/>
    <property type="evidence" value="ECO:0007669"/>
    <property type="project" value="UniProtKB-UniRule"/>
</dbReference>
<comment type="similarity">
    <text evidence="3 9">Belongs to the purine/pyrimidine phosphoribosyltransferase family. PyrE subfamily.</text>
</comment>
<keyword evidence="7 9" id="KW-0808">Transferase</keyword>
<dbReference type="GO" id="GO:0046132">
    <property type="term" value="P:pyrimidine ribonucleoside biosynthetic process"/>
    <property type="evidence" value="ECO:0007669"/>
    <property type="project" value="TreeGrafter"/>
</dbReference>
<dbReference type="InterPro" id="IPR029057">
    <property type="entry name" value="PRTase-like"/>
</dbReference>
<evidence type="ECO:0000256" key="9">
    <source>
        <dbReference type="HAMAP-Rule" id="MF_01208"/>
    </source>
</evidence>
<dbReference type="EC" id="2.4.2.10" evidence="5 9"/>
<dbReference type="UniPathway" id="UPA00070">
    <property type="reaction ID" value="UER00119"/>
</dbReference>
<dbReference type="EMBL" id="JZRB01000044">
    <property type="protein sequence ID" value="KJV28414.1"/>
    <property type="molecule type" value="Genomic_DNA"/>
</dbReference>
<feature type="binding site" evidence="9">
    <location>
        <position position="128"/>
    </location>
    <ligand>
        <name>orotate</name>
        <dbReference type="ChEBI" id="CHEBI:30839"/>
    </ligand>
</feature>
<dbReference type="HAMAP" id="MF_01208">
    <property type="entry name" value="PyrE"/>
    <property type="match status" value="1"/>
</dbReference>
<dbReference type="PATRIC" id="fig|345309.4.peg.3124"/>
<dbReference type="InterPro" id="IPR023031">
    <property type="entry name" value="OPRT"/>
</dbReference>
<keyword evidence="8 9" id="KW-0665">Pyrimidine biosynthesis</keyword>
<evidence type="ECO:0000256" key="5">
    <source>
        <dbReference type="ARBA" id="ARBA00011971"/>
    </source>
</evidence>
<dbReference type="InterPro" id="IPR000836">
    <property type="entry name" value="PRTase_dom"/>
</dbReference>
<sequence length="215" mass="22849">MHDYQREFIELTLARDVLRFGEFTLKSGRVSPYFFNMGRIDSGAALARLGRAYAAAAVRSGVAFDMLFGPAYKGIALAAATAIALADGQGRDVPWAYNRKEAKAHGEGGTLVGAPLKGRVLIVDDVMTAGTAVRESLDLIRAQGAEPAGVLIALDRQERGQGELSAAQEVAAQFGIPVIAIASLADVLTYAGERPELAAEHERLLAYRAEYGVKG</sequence>
<evidence type="ECO:0000313" key="11">
    <source>
        <dbReference type="EMBL" id="KJV28414.1"/>
    </source>
</evidence>
<evidence type="ECO:0000256" key="4">
    <source>
        <dbReference type="ARBA" id="ARBA00011738"/>
    </source>
</evidence>
<dbReference type="Proteomes" id="UP000033651">
    <property type="component" value="Unassembled WGS sequence"/>
</dbReference>
<dbReference type="NCBIfam" id="TIGR00336">
    <property type="entry name" value="pyrE"/>
    <property type="match status" value="1"/>
</dbReference>
<evidence type="ECO:0000256" key="3">
    <source>
        <dbReference type="ARBA" id="ARBA00006340"/>
    </source>
</evidence>
<dbReference type="Gene3D" id="3.40.50.2020">
    <property type="match status" value="1"/>
</dbReference>
<feature type="binding site" evidence="9">
    <location>
        <position position="103"/>
    </location>
    <ligand>
        <name>5-phospho-alpha-D-ribose 1-diphosphate</name>
        <dbReference type="ChEBI" id="CHEBI:58017"/>
        <note>ligand shared between dimeric partners</note>
    </ligand>
</feature>
<name>A0A0F3KE68_9GAMM</name>